<evidence type="ECO:0000256" key="1">
    <source>
        <dbReference type="ARBA" id="ARBA00022737"/>
    </source>
</evidence>
<evidence type="ECO:0000259" key="3">
    <source>
        <dbReference type="PROSITE" id="PS50021"/>
    </source>
</evidence>
<reference evidence="4" key="3">
    <citation type="submission" date="2019-06" db="EMBL/GenBank/DDBJ databases">
        <authorList>
            <person name="Poynton C."/>
            <person name="Hasenbein S."/>
            <person name="Benoit J.B."/>
            <person name="Sepulveda M.S."/>
            <person name="Poelchau M.F."/>
            <person name="Murali S.C."/>
            <person name="Chen S."/>
            <person name="Glastad K.M."/>
            <person name="Werren J.H."/>
            <person name="Vineis J.H."/>
            <person name="Bowen J.L."/>
            <person name="Friedrich M."/>
            <person name="Jones J."/>
            <person name="Robertson H.M."/>
            <person name="Feyereisen R."/>
            <person name="Mechler-Hickson A."/>
            <person name="Mathers N."/>
            <person name="Lee C.E."/>
            <person name="Colbourne J.K."/>
            <person name="Biales A."/>
            <person name="Johnston J.S."/>
            <person name="Wellborn G.A."/>
            <person name="Rosendale A.J."/>
            <person name="Cridge A.G."/>
            <person name="Munoz-Torres M.C."/>
            <person name="Bain P.A."/>
            <person name="Manny A.R."/>
            <person name="Major K.M."/>
            <person name="Lambert F.N."/>
            <person name="Vulpe C.D."/>
            <person name="Tuck P."/>
            <person name="Blalock B.J."/>
            <person name="Lin Y.-Y."/>
            <person name="Smith M.E."/>
            <person name="Ochoa-Acuna H."/>
            <person name="Chen M.-J.M."/>
            <person name="Childers C.P."/>
            <person name="Qu J."/>
            <person name="Dugan S."/>
            <person name="Lee S.L."/>
            <person name="Chao H."/>
            <person name="Dinh H."/>
            <person name="Han Y."/>
            <person name="Doddapaneni H."/>
            <person name="Worley K.C."/>
            <person name="Muzny D.M."/>
            <person name="Gibbs R.A."/>
            <person name="Richards S."/>
        </authorList>
    </citation>
    <scope>NUCLEOTIDE SEQUENCE</scope>
    <source>
        <strain evidence="4">HAZT.00-mixed</strain>
        <tissue evidence="4">Whole organism</tissue>
    </source>
</reference>
<comment type="caution">
    <text evidence="4">The sequence shown here is derived from an EMBL/GenBank/DDBJ whole genome shotgun (WGS) entry which is preliminary data.</text>
</comment>
<feature type="domain" description="Calponin-homology (CH)" evidence="3">
    <location>
        <begin position="18"/>
        <end position="122"/>
    </location>
</feature>
<dbReference type="InterPro" id="IPR036872">
    <property type="entry name" value="CH_dom_sf"/>
</dbReference>
<dbReference type="PANTHER" id="PTHR11915">
    <property type="entry name" value="SPECTRIN/FILAMIN RELATED CYTOSKELETAL PROTEIN"/>
    <property type="match status" value="1"/>
</dbReference>
<name>A0A6A0GXY1_HYAAZ</name>
<dbReference type="InterPro" id="IPR001589">
    <property type="entry name" value="Actinin_actin-bd_CS"/>
</dbReference>
<dbReference type="InterPro" id="IPR001715">
    <property type="entry name" value="CH_dom"/>
</dbReference>
<dbReference type="SUPFAM" id="SSF47576">
    <property type="entry name" value="Calponin-homology domain, CH-domain"/>
    <property type="match status" value="1"/>
</dbReference>
<dbReference type="Gene3D" id="1.10.418.10">
    <property type="entry name" value="Calponin-like domain"/>
    <property type="match status" value="1"/>
</dbReference>
<reference evidence="4" key="2">
    <citation type="journal article" date="2018" name="Environ. Sci. Technol.">
        <title>The Toxicogenome of Hyalella azteca: A Model for Sediment Ecotoxicology and Evolutionary Toxicology.</title>
        <authorList>
            <person name="Poynton H.C."/>
            <person name="Hasenbein S."/>
            <person name="Benoit J.B."/>
            <person name="Sepulveda M.S."/>
            <person name="Poelchau M.F."/>
            <person name="Hughes D.S.T."/>
            <person name="Murali S.C."/>
            <person name="Chen S."/>
            <person name="Glastad K.M."/>
            <person name="Goodisman M.A.D."/>
            <person name="Werren J.H."/>
            <person name="Vineis J.H."/>
            <person name="Bowen J.L."/>
            <person name="Friedrich M."/>
            <person name="Jones J."/>
            <person name="Robertson H.M."/>
            <person name="Feyereisen R."/>
            <person name="Mechler-Hickson A."/>
            <person name="Mathers N."/>
            <person name="Lee C.E."/>
            <person name="Colbourne J.K."/>
            <person name="Biales A."/>
            <person name="Johnston J.S."/>
            <person name="Wellborn G.A."/>
            <person name="Rosendale A.J."/>
            <person name="Cridge A.G."/>
            <person name="Munoz-Torres M.C."/>
            <person name="Bain P.A."/>
            <person name="Manny A.R."/>
            <person name="Major K.M."/>
            <person name="Lambert F.N."/>
            <person name="Vulpe C.D."/>
            <person name="Tuck P."/>
            <person name="Blalock B.J."/>
            <person name="Lin Y.Y."/>
            <person name="Smith M.E."/>
            <person name="Ochoa-Acuna H."/>
            <person name="Chen M.M."/>
            <person name="Childers C.P."/>
            <person name="Qu J."/>
            <person name="Dugan S."/>
            <person name="Lee S.L."/>
            <person name="Chao H."/>
            <person name="Dinh H."/>
            <person name="Han Y."/>
            <person name="Doddapaneni H."/>
            <person name="Worley K.C."/>
            <person name="Muzny D.M."/>
            <person name="Gibbs R.A."/>
            <person name="Richards S."/>
        </authorList>
    </citation>
    <scope>NUCLEOTIDE SEQUENCE</scope>
    <source>
        <strain evidence="4">HAZT.00-mixed</strain>
        <tissue evidence="4">Whole organism</tissue>
    </source>
</reference>
<dbReference type="AlphaFoldDB" id="A0A6A0GXY1"/>
<proteinExistence type="predicted"/>
<sequence length="135" mass="15311">MADFESGRIKQLRDEQRDTQKKSFTKWVNDHLGVYSQSVEDVFEDLKDGLVLRSLLEIISGEELPKLNKGNSKVHNVSNVSVSFDFLRRQNMKLVGIGPEDIADGVPDLVLGLTWSIIHKYHINQIEIAFVSTTI</sequence>
<evidence type="ECO:0000313" key="4">
    <source>
        <dbReference type="EMBL" id="KAA0192467.1"/>
    </source>
</evidence>
<keyword evidence="1" id="KW-0677">Repeat</keyword>
<protein>
    <recommendedName>
        <fullName evidence="3">Calponin-homology (CH) domain-containing protein</fullName>
    </recommendedName>
</protein>
<dbReference type="GO" id="GO:0003779">
    <property type="term" value="F:actin binding"/>
    <property type="evidence" value="ECO:0007669"/>
    <property type="project" value="UniProtKB-KW"/>
</dbReference>
<dbReference type="PROSITE" id="PS00020">
    <property type="entry name" value="ACTININ_2"/>
    <property type="match status" value="1"/>
</dbReference>
<dbReference type="EMBL" id="JQDR03011629">
    <property type="protein sequence ID" value="KAA0192467.1"/>
    <property type="molecule type" value="Genomic_DNA"/>
</dbReference>
<gene>
    <name evidence="4" type="ORF">HAZT_HAZT000959</name>
</gene>
<reference evidence="4" key="1">
    <citation type="submission" date="2014-08" db="EMBL/GenBank/DDBJ databases">
        <authorList>
            <person name="Murali S."/>
            <person name="Richards S."/>
            <person name="Bandaranaike D."/>
            <person name="Bellair M."/>
            <person name="Blankenburg K."/>
            <person name="Chao H."/>
            <person name="Dinh H."/>
            <person name="Doddapaneni H."/>
            <person name="Dugan-Rocha S."/>
            <person name="Elkadiri S."/>
            <person name="Gnanaolivu R."/>
            <person name="Hughes D."/>
            <person name="Lee S."/>
            <person name="Li M."/>
            <person name="Ming W."/>
            <person name="Munidasa M."/>
            <person name="Muniz J."/>
            <person name="Nguyen L."/>
            <person name="Osuji N."/>
            <person name="Pu L.-L."/>
            <person name="Puazo M."/>
            <person name="Skinner E."/>
            <person name="Qu C."/>
            <person name="Quiroz J."/>
            <person name="Raj R."/>
            <person name="Weissenberger G."/>
            <person name="Xin Y."/>
            <person name="Zou X."/>
            <person name="Han Y."/>
            <person name="Worley K."/>
            <person name="Muzny D."/>
            <person name="Gibbs R."/>
        </authorList>
    </citation>
    <scope>NUCLEOTIDE SEQUENCE</scope>
    <source>
        <strain evidence="4">HAZT.00-mixed</strain>
        <tissue evidence="4">Whole organism</tissue>
    </source>
</reference>
<accession>A0A6A0GXY1</accession>
<evidence type="ECO:0000256" key="2">
    <source>
        <dbReference type="ARBA" id="ARBA00023203"/>
    </source>
</evidence>
<dbReference type="SMART" id="SM00033">
    <property type="entry name" value="CH"/>
    <property type="match status" value="1"/>
</dbReference>
<dbReference type="Proteomes" id="UP000711488">
    <property type="component" value="Unassembled WGS sequence"/>
</dbReference>
<dbReference type="Pfam" id="PF00307">
    <property type="entry name" value="CH"/>
    <property type="match status" value="1"/>
</dbReference>
<dbReference type="PROSITE" id="PS50021">
    <property type="entry name" value="CH"/>
    <property type="match status" value="1"/>
</dbReference>
<keyword evidence="2" id="KW-0009">Actin-binding</keyword>
<organism evidence="4">
    <name type="scientific">Hyalella azteca</name>
    <name type="common">Amphipod</name>
    <dbReference type="NCBI Taxonomy" id="294128"/>
    <lineage>
        <taxon>Eukaryota</taxon>
        <taxon>Metazoa</taxon>
        <taxon>Ecdysozoa</taxon>
        <taxon>Arthropoda</taxon>
        <taxon>Crustacea</taxon>
        <taxon>Multicrustacea</taxon>
        <taxon>Malacostraca</taxon>
        <taxon>Eumalacostraca</taxon>
        <taxon>Peracarida</taxon>
        <taxon>Amphipoda</taxon>
        <taxon>Senticaudata</taxon>
        <taxon>Talitrida</taxon>
        <taxon>Talitroidea</taxon>
        <taxon>Hyalellidae</taxon>
        <taxon>Hyalella</taxon>
    </lineage>
</organism>